<reference evidence="6" key="1">
    <citation type="submission" date="2023-07" db="EMBL/GenBank/DDBJ databases">
        <title>Black Yeasts Isolated from many extreme environments.</title>
        <authorList>
            <person name="Coleine C."/>
            <person name="Stajich J.E."/>
            <person name="Selbmann L."/>
        </authorList>
    </citation>
    <scope>NUCLEOTIDE SEQUENCE</scope>
    <source>
        <strain evidence="6">CCFEE 5485</strain>
    </source>
</reference>
<dbReference type="Proteomes" id="UP001274830">
    <property type="component" value="Unassembled WGS sequence"/>
</dbReference>
<feature type="region of interest" description="Disordered" evidence="4">
    <location>
        <begin position="1"/>
        <end position="88"/>
    </location>
</feature>
<evidence type="ECO:0000313" key="6">
    <source>
        <dbReference type="EMBL" id="KAK3669739.1"/>
    </source>
</evidence>
<dbReference type="GeneID" id="89967601"/>
<dbReference type="EMBL" id="JAUTXT010000073">
    <property type="protein sequence ID" value="KAK3669739.1"/>
    <property type="molecule type" value="Genomic_DNA"/>
</dbReference>
<protein>
    <recommendedName>
        <fullName evidence="2">Structural maintenance of chromosomes protein 5</fullName>
    </recommendedName>
</protein>
<proteinExistence type="inferred from homology"/>
<keyword evidence="3" id="KW-0175">Coiled coil</keyword>
<evidence type="ECO:0000256" key="1">
    <source>
        <dbReference type="ARBA" id="ARBA00010171"/>
    </source>
</evidence>
<name>A0AAE0TN48_9PEZI</name>
<accession>A0AAE0TN48</accession>
<comment type="similarity">
    <text evidence="1">Belongs to the SMC family. SMC5 subfamily.</text>
</comment>
<dbReference type="Gene3D" id="3.40.50.300">
    <property type="entry name" value="P-loop containing nucleotide triphosphate hydrolases"/>
    <property type="match status" value="1"/>
</dbReference>
<dbReference type="InterPro" id="IPR038729">
    <property type="entry name" value="Rad50/SbcC_AAA"/>
</dbReference>
<dbReference type="GO" id="GO:0016887">
    <property type="term" value="F:ATP hydrolysis activity"/>
    <property type="evidence" value="ECO:0007669"/>
    <property type="project" value="InterPro"/>
</dbReference>
<dbReference type="GO" id="GO:0000724">
    <property type="term" value="P:double-strand break repair via homologous recombination"/>
    <property type="evidence" value="ECO:0007669"/>
    <property type="project" value="TreeGrafter"/>
</dbReference>
<evidence type="ECO:0000256" key="4">
    <source>
        <dbReference type="SAM" id="MobiDB-lite"/>
    </source>
</evidence>
<dbReference type="AlphaFoldDB" id="A0AAE0TN48"/>
<feature type="compositionally biased region" description="Acidic residues" evidence="4">
    <location>
        <begin position="39"/>
        <end position="55"/>
    </location>
</feature>
<dbReference type="GO" id="GO:0003697">
    <property type="term" value="F:single-stranded DNA binding"/>
    <property type="evidence" value="ECO:0007669"/>
    <property type="project" value="TreeGrafter"/>
</dbReference>
<feature type="domain" description="Rad50/SbcC-type AAA" evidence="5">
    <location>
        <begin position="95"/>
        <end position="159"/>
    </location>
</feature>
<sequence length="177" mass="19752">MARGQVSQRRRHTENEIDDEDSEVYASTPKNKRQRVQQDEDPEDEEDEDGLEEDNENRLEHGSQSPEGSLLPDSFRRSPRGACVPSQHQPGSIIRVRLKKFVTYSAAEFHPGLNLNMVIGPNGTGKSTLVCAICLGLGWERKHLGGRNGTLRAEIEIELAADWARHAENPAITTIIT</sequence>
<organism evidence="6 7">
    <name type="scientific">Recurvomyces mirabilis</name>
    <dbReference type="NCBI Taxonomy" id="574656"/>
    <lineage>
        <taxon>Eukaryota</taxon>
        <taxon>Fungi</taxon>
        <taxon>Dikarya</taxon>
        <taxon>Ascomycota</taxon>
        <taxon>Pezizomycotina</taxon>
        <taxon>Dothideomycetes</taxon>
        <taxon>Dothideomycetidae</taxon>
        <taxon>Mycosphaerellales</taxon>
        <taxon>Teratosphaeriaceae</taxon>
        <taxon>Recurvomyces</taxon>
    </lineage>
</organism>
<comment type="caution">
    <text evidence="6">The sequence shown here is derived from an EMBL/GenBank/DDBJ whole genome shotgun (WGS) entry which is preliminary data.</text>
</comment>
<keyword evidence="7" id="KW-1185">Reference proteome</keyword>
<dbReference type="RefSeq" id="XP_064689344.1">
    <property type="nucleotide sequence ID" value="XM_064843040.1"/>
</dbReference>
<dbReference type="SUPFAM" id="SSF52540">
    <property type="entry name" value="P-loop containing nucleoside triphosphate hydrolases"/>
    <property type="match status" value="1"/>
</dbReference>
<evidence type="ECO:0000256" key="3">
    <source>
        <dbReference type="ARBA" id="ARBA00023054"/>
    </source>
</evidence>
<evidence type="ECO:0000313" key="7">
    <source>
        <dbReference type="Proteomes" id="UP001274830"/>
    </source>
</evidence>
<dbReference type="InterPro" id="IPR027417">
    <property type="entry name" value="P-loop_NTPase"/>
</dbReference>
<dbReference type="GO" id="GO:0005634">
    <property type="term" value="C:nucleus"/>
    <property type="evidence" value="ECO:0007669"/>
    <property type="project" value="TreeGrafter"/>
</dbReference>
<gene>
    <name evidence="6" type="primary">SMC5_4</name>
    <name evidence="6" type="ORF">LTR78_010367</name>
</gene>
<dbReference type="Pfam" id="PF13476">
    <property type="entry name" value="AAA_23"/>
    <property type="match status" value="1"/>
</dbReference>
<dbReference type="GO" id="GO:0030915">
    <property type="term" value="C:Smc5-Smc6 complex"/>
    <property type="evidence" value="ECO:0007669"/>
    <property type="project" value="TreeGrafter"/>
</dbReference>
<dbReference type="PANTHER" id="PTHR45916:SF1">
    <property type="entry name" value="STRUCTURAL MAINTENANCE OF CHROMOSOMES PROTEIN 5"/>
    <property type="match status" value="1"/>
</dbReference>
<evidence type="ECO:0000259" key="5">
    <source>
        <dbReference type="Pfam" id="PF13476"/>
    </source>
</evidence>
<dbReference type="PANTHER" id="PTHR45916">
    <property type="entry name" value="STRUCTURAL MAINTENANCE OF CHROMOSOMES PROTEIN 5"/>
    <property type="match status" value="1"/>
</dbReference>
<evidence type="ECO:0000256" key="2">
    <source>
        <dbReference type="ARBA" id="ARBA00018687"/>
    </source>
</evidence>